<evidence type="ECO:0000259" key="8">
    <source>
        <dbReference type="PROSITE" id="PS50011"/>
    </source>
</evidence>
<feature type="binding site" evidence="6">
    <location>
        <position position="302"/>
    </location>
    <ligand>
        <name>ATP</name>
        <dbReference type="ChEBI" id="CHEBI:30616"/>
    </ligand>
</feature>
<dbReference type="SUPFAM" id="SSF56112">
    <property type="entry name" value="Protein kinase-like (PK-like)"/>
    <property type="match status" value="1"/>
</dbReference>
<dbReference type="InterPro" id="IPR000719">
    <property type="entry name" value="Prot_kinase_dom"/>
</dbReference>
<sequence length="553" mass="62978">MDSSTSTKNVSLSLPNDEKPTERDSAPLRNAVSSVKRSKEPVRLGRLSFKPIRLTELTQEILEAENEPLKTIVTNELSTEDDCDGQKDVKDKMSEDLKSIFDGSLDLGVRCLETPSKSTTVSSNSICNETPKLERKQIVENFVTPSLIRPITEEGRTLDKPRIRFNFEDNGILKTPVNPVLKSRMRTCQSLTKLSTPRACKNTSSDGIFSDKQIDFQKPLVITSKCRNNSMNLHESNKENASKTKNNKVQFSLPIAPFHDNLKEIRVKNVNYIVMNQLGKGGSSVVYHCFELKSKSERAIKKVNLSNDTQAVGYVNEVKVLERLQKCNRIVKMYDYELVHREKVLYVILEKGEADLGKILKDLLNANRHLQMHMLIYYWMEMLHAVKQIHENGIVHSDLKPANFLRAEGGLKLIDFGIASCMQDDMTSVVRDVPVGSCNYISPEALTNDSSNNHNSPSFGKPKFKVSYKSDVWSLGCILYQLVYRKTPFQHIGHMWAKLSAIIDPNHQIDYPAVDWVPTMIIDTIKRCLQFNVKARPSVDELIEEYEKYFWVK</sequence>
<dbReference type="SMART" id="SM00220">
    <property type="entry name" value="S_TKc"/>
    <property type="match status" value="1"/>
</dbReference>
<name>A0A8K0DER8_IGNLU</name>
<dbReference type="GO" id="GO:0004712">
    <property type="term" value="F:protein serine/threonine/tyrosine kinase activity"/>
    <property type="evidence" value="ECO:0007669"/>
    <property type="project" value="TreeGrafter"/>
</dbReference>
<dbReference type="Gene3D" id="1.10.510.10">
    <property type="entry name" value="Transferase(Phosphotransferase) domain 1"/>
    <property type="match status" value="1"/>
</dbReference>
<dbReference type="GO" id="GO:0005524">
    <property type="term" value="F:ATP binding"/>
    <property type="evidence" value="ECO:0007669"/>
    <property type="project" value="UniProtKB-UniRule"/>
</dbReference>
<dbReference type="GO" id="GO:0033316">
    <property type="term" value="P:meiotic spindle assembly checkpoint signaling"/>
    <property type="evidence" value="ECO:0007669"/>
    <property type="project" value="TreeGrafter"/>
</dbReference>
<keyword evidence="2" id="KW-0808">Transferase</keyword>
<protein>
    <recommendedName>
        <fullName evidence="8">Protein kinase domain-containing protein</fullName>
    </recommendedName>
</protein>
<evidence type="ECO:0000256" key="4">
    <source>
        <dbReference type="ARBA" id="ARBA00022777"/>
    </source>
</evidence>
<dbReference type="GO" id="GO:0034501">
    <property type="term" value="P:protein localization to kinetochore"/>
    <property type="evidence" value="ECO:0007669"/>
    <property type="project" value="TreeGrafter"/>
</dbReference>
<evidence type="ECO:0000256" key="1">
    <source>
        <dbReference type="ARBA" id="ARBA00022527"/>
    </source>
</evidence>
<dbReference type="InterPro" id="IPR017441">
    <property type="entry name" value="Protein_kinase_ATP_BS"/>
</dbReference>
<feature type="region of interest" description="Disordered" evidence="7">
    <location>
        <begin position="1"/>
        <end position="38"/>
    </location>
</feature>
<feature type="compositionally biased region" description="Basic and acidic residues" evidence="7">
    <location>
        <begin position="16"/>
        <end position="26"/>
    </location>
</feature>
<comment type="caution">
    <text evidence="9">The sequence shown here is derived from an EMBL/GenBank/DDBJ whole genome shotgun (WGS) entry which is preliminary data.</text>
</comment>
<accession>A0A8K0DER8</accession>
<dbReference type="GO" id="GO:0007059">
    <property type="term" value="P:chromosome segregation"/>
    <property type="evidence" value="ECO:0007669"/>
    <property type="project" value="TreeGrafter"/>
</dbReference>
<keyword evidence="10" id="KW-1185">Reference proteome</keyword>
<dbReference type="PANTHER" id="PTHR22974">
    <property type="entry name" value="MIXED LINEAGE PROTEIN KINASE"/>
    <property type="match status" value="1"/>
</dbReference>
<reference evidence="9" key="1">
    <citation type="submission" date="2019-08" db="EMBL/GenBank/DDBJ databases">
        <title>The genome of the North American firefly Photinus pyralis.</title>
        <authorList>
            <consortium name="Photinus pyralis genome working group"/>
            <person name="Fallon T.R."/>
            <person name="Sander Lower S.E."/>
            <person name="Weng J.-K."/>
        </authorList>
    </citation>
    <scope>NUCLEOTIDE SEQUENCE</scope>
    <source>
        <strain evidence="9">TRF0915ILg1</strain>
        <tissue evidence="9">Whole body</tissue>
    </source>
</reference>
<evidence type="ECO:0000313" key="10">
    <source>
        <dbReference type="Proteomes" id="UP000801492"/>
    </source>
</evidence>
<dbReference type="EMBL" id="VTPC01001454">
    <property type="protein sequence ID" value="KAF2901908.1"/>
    <property type="molecule type" value="Genomic_DNA"/>
</dbReference>
<organism evidence="9 10">
    <name type="scientific">Ignelater luminosus</name>
    <name type="common">Cucubano</name>
    <name type="synonym">Pyrophorus luminosus</name>
    <dbReference type="NCBI Taxonomy" id="2038154"/>
    <lineage>
        <taxon>Eukaryota</taxon>
        <taxon>Metazoa</taxon>
        <taxon>Ecdysozoa</taxon>
        <taxon>Arthropoda</taxon>
        <taxon>Hexapoda</taxon>
        <taxon>Insecta</taxon>
        <taxon>Pterygota</taxon>
        <taxon>Neoptera</taxon>
        <taxon>Endopterygota</taxon>
        <taxon>Coleoptera</taxon>
        <taxon>Polyphaga</taxon>
        <taxon>Elateriformia</taxon>
        <taxon>Elateroidea</taxon>
        <taxon>Elateridae</taxon>
        <taxon>Agrypninae</taxon>
        <taxon>Pyrophorini</taxon>
        <taxon>Ignelater</taxon>
    </lineage>
</organism>
<dbReference type="GO" id="GO:0007094">
    <property type="term" value="P:mitotic spindle assembly checkpoint signaling"/>
    <property type="evidence" value="ECO:0007669"/>
    <property type="project" value="TreeGrafter"/>
</dbReference>
<evidence type="ECO:0000256" key="5">
    <source>
        <dbReference type="ARBA" id="ARBA00022840"/>
    </source>
</evidence>
<dbReference type="InterPro" id="IPR011009">
    <property type="entry name" value="Kinase-like_dom_sf"/>
</dbReference>
<keyword evidence="4" id="KW-0418">Kinase</keyword>
<dbReference type="OrthoDB" id="20524at2759"/>
<dbReference type="Gene3D" id="3.30.200.20">
    <property type="entry name" value="Phosphorylase Kinase, domain 1"/>
    <property type="match status" value="1"/>
</dbReference>
<dbReference type="FunFam" id="3.30.200.20:FF:000131">
    <property type="entry name" value="Dual specificity protein kinase TTK"/>
    <property type="match status" value="1"/>
</dbReference>
<dbReference type="GO" id="GO:0005634">
    <property type="term" value="C:nucleus"/>
    <property type="evidence" value="ECO:0007669"/>
    <property type="project" value="TreeGrafter"/>
</dbReference>
<evidence type="ECO:0000256" key="2">
    <source>
        <dbReference type="ARBA" id="ARBA00022679"/>
    </source>
</evidence>
<dbReference type="Proteomes" id="UP000801492">
    <property type="component" value="Unassembled WGS sequence"/>
</dbReference>
<feature type="compositionally biased region" description="Polar residues" evidence="7">
    <location>
        <begin position="1"/>
        <end position="14"/>
    </location>
</feature>
<evidence type="ECO:0000256" key="6">
    <source>
        <dbReference type="PROSITE-ProRule" id="PRU10141"/>
    </source>
</evidence>
<evidence type="ECO:0000256" key="3">
    <source>
        <dbReference type="ARBA" id="ARBA00022741"/>
    </source>
</evidence>
<feature type="domain" description="Protein kinase" evidence="8">
    <location>
        <begin position="272"/>
        <end position="550"/>
    </location>
</feature>
<dbReference type="AlphaFoldDB" id="A0A8K0DER8"/>
<dbReference type="PROSITE" id="PS00107">
    <property type="entry name" value="PROTEIN_KINASE_ATP"/>
    <property type="match status" value="1"/>
</dbReference>
<proteinExistence type="predicted"/>
<evidence type="ECO:0000256" key="7">
    <source>
        <dbReference type="SAM" id="MobiDB-lite"/>
    </source>
</evidence>
<dbReference type="GO" id="GO:0004674">
    <property type="term" value="F:protein serine/threonine kinase activity"/>
    <property type="evidence" value="ECO:0007669"/>
    <property type="project" value="UniProtKB-KW"/>
</dbReference>
<dbReference type="GO" id="GO:0000776">
    <property type="term" value="C:kinetochore"/>
    <property type="evidence" value="ECO:0007669"/>
    <property type="project" value="TreeGrafter"/>
</dbReference>
<keyword evidence="1" id="KW-0723">Serine/threonine-protein kinase</keyword>
<gene>
    <name evidence="9" type="ORF">ILUMI_04278</name>
</gene>
<keyword evidence="5 6" id="KW-0067">ATP-binding</keyword>
<keyword evidence="3 6" id="KW-0547">Nucleotide-binding</keyword>
<dbReference type="PROSITE" id="PS50011">
    <property type="entry name" value="PROTEIN_KINASE_DOM"/>
    <property type="match status" value="1"/>
</dbReference>
<evidence type="ECO:0000313" key="9">
    <source>
        <dbReference type="EMBL" id="KAF2901908.1"/>
    </source>
</evidence>
<dbReference type="PANTHER" id="PTHR22974:SF21">
    <property type="entry name" value="DUAL SPECIFICITY PROTEIN KINASE TTK"/>
    <property type="match status" value="1"/>
</dbReference>
<dbReference type="Pfam" id="PF00069">
    <property type="entry name" value="Pkinase"/>
    <property type="match status" value="1"/>
</dbReference>